<accession>A0A2U1PZT4</accession>
<comment type="similarity">
    <text evidence="3">Belongs to the nonaspanin (TM9SF) (TC 9.A.2) family.</text>
</comment>
<keyword evidence="9" id="KW-0472">Membrane</keyword>
<dbReference type="GO" id="GO:0010008">
    <property type="term" value="C:endosome membrane"/>
    <property type="evidence" value="ECO:0007669"/>
    <property type="project" value="UniProtKB-SubCell"/>
</dbReference>
<gene>
    <name evidence="10" type="ORF">CTI12_AA091870</name>
</gene>
<evidence type="ECO:0000256" key="4">
    <source>
        <dbReference type="ARBA" id="ARBA00022692"/>
    </source>
</evidence>
<evidence type="ECO:0000256" key="1">
    <source>
        <dbReference type="ARBA" id="ARBA00004337"/>
    </source>
</evidence>
<evidence type="ECO:0000256" key="6">
    <source>
        <dbReference type="ARBA" id="ARBA00022753"/>
    </source>
</evidence>
<dbReference type="OrthoDB" id="1666796at2759"/>
<dbReference type="GO" id="GO:0000139">
    <property type="term" value="C:Golgi membrane"/>
    <property type="evidence" value="ECO:0007669"/>
    <property type="project" value="UniProtKB-SubCell"/>
</dbReference>
<evidence type="ECO:0000313" key="11">
    <source>
        <dbReference type="Proteomes" id="UP000245207"/>
    </source>
</evidence>
<organism evidence="10 11">
    <name type="scientific">Artemisia annua</name>
    <name type="common">Sweet wormwood</name>
    <dbReference type="NCBI Taxonomy" id="35608"/>
    <lineage>
        <taxon>Eukaryota</taxon>
        <taxon>Viridiplantae</taxon>
        <taxon>Streptophyta</taxon>
        <taxon>Embryophyta</taxon>
        <taxon>Tracheophyta</taxon>
        <taxon>Spermatophyta</taxon>
        <taxon>Magnoliopsida</taxon>
        <taxon>eudicotyledons</taxon>
        <taxon>Gunneridae</taxon>
        <taxon>Pentapetalae</taxon>
        <taxon>asterids</taxon>
        <taxon>campanulids</taxon>
        <taxon>Asterales</taxon>
        <taxon>Asteraceae</taxon>
        <taxon>Asteroideae</taxon>
        <taxon>Anthemideae</taxon>
        <taxon>Artemisiinae</taxon>
        <taxon>Artemisia</taxon>
    </lineage>
</organism>
<evidence type="ECO:0000256" key="7">
    <source>
        <dbReference type="ARBA" id="ARBA00022989"/>
    </source>
</evidence>
<evidence type="ECO:0000256" key="3">
    <source>
        <dbReference type="ARBA" id="ARBA00005227"/>
    </source>
</evidence>
<comment type="caution">
    <text evidence="10">The sequence shown here is derived from an EMBL/GenBank/DDBJ whole genome shotgun (WGS) entry which is preliminary data.</text>
</comment>
<comment type="subcellular location">
    <subcellularLocation>
        <location evidence="1">Endosome membrane</location>
        <topology evidence="1">Multi-pass membrane protein</topology>
    </subcellularLocation>
    <subcellularLocation>
        <location evidence="2">Golgi apparatus membrane</location>
        <topology evidence="2">Multi-pass membrane protein</topology>
    </subcellularLocation>
</comment>
<keyword evidence="4" id="KW-0812">Transmembrane</keyword>
<name>A0A2U1PZT4_ARTAN</name>
<keyword evidence="11" id="KW-1185">Reference proteome</keyword>
<reference evidence="10 11" key="1">
    <citation type="journal article" date="2018" name="Mol. Plant">
        <title>The genome of Artemisia annua provides insight into the evolution of Asteraceae family and artemisinin biosynthesis.</title>
        <authorList>
            <person name="Shen Q."/>
            <person name="Zhang L."/>
            <person name="Liao Z."/>
            <person name="Wang S."/>
            <person name="Yan T."/>
            <person name="Shi P."/>
            <person name="Liu M."/>
            <person name="Fu X."/>
            <person name="Pan Q."/>
            <person name="Wang Y."/>
            <person name="Lv Z."/>
            <person name="Lu X."/>
            <person name="Zhang F."/>
            <person name="Jiang W."/>
            <person name="Ma Y."/>
            <person name="Chen M."/>
            <person name="Hao X."/>
            <person name="Li L."/>
            <person name="Tang Y."/>
            <person name="Lv G."/>
            <person name="Zhou Y."/>
            <person name="Sun X."/>
            <person name="Brodelius P.E."/>
            <person name="Rose J.K.C."/>
            <person name="Tang K."/>
        </authorList>
    </citation>
    <scope>NUCLEOTIDE SEQUENCE [LARGE SCALE GENOMIC DNA]</scope>
    <source>
        <strain evidence="11">cv. Huhao1</strain>
        <tissue evidence="10">Leaf</tissue>
    </source>
</reference>
<keyword evidence="8" id="KW-0333">Golgi apparatus</keyword>
<evidence type="ECO:0000256" key="2">
    <source>
        <dbReference type="ARBA" id="ARBA00004653"/>
    </source>
</evidence>
<dbReference type="Proteomes" id="UP000245207">
    <property type="component" value="Unassembled WGS sequence"/>
</dbReference>
<protein>
    <submittedName>
        <fullName evidence="10">Nonaspanin (TM9SF)</fullName>
    </submittedName>
</protein>
<keyword evidence="6" id="KW-0967">Endosome</keyword>
<dbReference type="STRING" id="35608.A0A2U1PZT4"/>
<evidence type="ECO:0000256" key="9">
    <source>
        <dbReference type="ARBA" id="ARBA00023136"/>
    </source>
</evidence>
<dbReference type="EMBL" id="PKPP01000557">
    <property type="protein sequence ID" value="PWA91304.1"/>
    <property type="molecule type" value="Genomic_DNA"/>
</dbReference>
<dbReference type="InterPro" id="IPR004240">
    <property type="entry name" value="EMP70"/>
</dbReference>
<proteinExistence type="inferred from homology"/>
<keyword evidence="7" id="KW-1133">Transmembrane helix</keyword>
<dbReference type="Pfam" id="PF02990">
    <property type="entry name" value="EMP70"/>
    <property type="match status" value="1"/>
</dbReference>
<evidence type="ECO:0000256" key="5">
    <source>
        <dbReference type="ARBA" id="ARBA00022729"/>
    </source>
</evidence>
<dbReference type="AlphaFoldDB" id="A0A2U1PZT4"/>
<evidence type="ECO:0000256" key="8">
    <source>
        <dbReference type="ARBA" id="ARBA00023034"/>
    </source>
</evidence>
<keyword evidence="5" id="KW-0732">Signal</keyword>
<evidence type="ECO:0000313" key="10">
    <source>
        <dbReference type="EMBL" id="PWA91304.1"/>
    </source>
</evidence>
<sequence length="265" mass="29630">MGMAVALCGWAGGRGVIWSVLYQNWKFQNHILNPSQRHLIQELGPCSLKITYSAHTHLKDIIKLEKNGSFSLTNLGVQSHKPWGELNFIKCQLLMVKWLHLVQAIWLRFNGVNHCPMIIATLHFGFNFLFIDRILDNLPLVVPMTSLTKEEKYFINNHLTFTVKYHKDIQTDYATIIGFEVNSFRMVLAVDSGYCGASDANDGMLLKEDDDEDVLLDDDFEGALGGGGEFGLPSEGGVVTSSSFARSTKRGLDKGQMVILGFLVM</sequence>